<dbReference type="PRINTS" id="PR00502">
    <property type="entry name" value="NUDIXFAMILY"/>
</dbReference>
<evidence type="ECO:0000256" key="4">
    <source>
        <dbReference type="SAM" id="MobiDB-lite"/>
    </source>
</evidence>
<protein>
    <submittedName>
        <fullName evidence="6">NUDIX hydrolase</fullName>
    </submittedName>
</protein>
<proteinExistence type="inferred from homology"/>
<evidence type="ECO:0000259" key="5">
    <source>
        <dbReference type="PROSITE" id="PS51462"/>
    </source>
</evidence>
<name>A0ABT3QDA3_9PROT</name>
<organism evidence="6 7">
    <name type="scientific">Acetobacter thailandicus</name>
    <dbReference type="NCBI Taxonomy" id="1502842"/>
    <lineage>
        <taxon>Bacteria</taxon>
        <taxon>Pseudomonadati</taxon>
        <taxon>Pseudomonadota</taxon>
        <taxon>Alphaproteobacteria</taxon>
        <taxon>Acetobacterales</taxon>
        <taxon>Acetobacteraceae</taxon>
        <taxon>Acetobacter</taxon>
    </lineage>
</organism>
<evidence type="ECO:0000313" key="6">
    <source>
        <dbReference type="EMBL" id="MCX2563241.1"/>
    </source>
</evidence>
<dbReference type="Pfam" id="PF00293">
    <property type="entry name" value="NUDIX"/>
    <property type="match status" value="1"/>
</dbReference>
<dbReference type="InterPro" id="IPR020084">
    <property type="entry name" value="NUDIX_hydrolase_CS"/>
</dbReference>
<dbReference type="EMBL" id="JAPIUZ010000001">
    <property type="protein sequence ID" value="MCX2563241.1"/>
    <property type="molecule type" value="Genomic_DNA"/>
</dbReference>
<feature type="region of interest" description="Disordered" evidence="4">
    <location>
        <begin position="1"/>
        <end position="55"/>
    </location>
</feature>
<dbReference type="RefSeq" id="WP_173559013.1">
    <property type="nucleotide sequence ID" value="NZ_JAPIUZ010000001.1"/>
</dbReference>
<accession>A0ABT3QDA3</accession>
<dbReference type="Proteomes" id="UP001301152">
    <property type="component" value="Unassembled WGS sequence"/>
</dbReference>
<reference evidence="6 7" key="1">
    <citation type="submission" date="2022-11" db="EMBL/GenBank/DDBJ databases">
        <title>Genome sequencing of Acetobacter type strain.</title>
        <authorList>
            <person name="Heo J."/>
            <person name="Lee D."/>
            <person name="Han B.-H."/>
            <person name="Hong S.-B."/>
            <person name="Kwon S.-W."/>
        </authorList>
    </citation>
    <scope>NUCLEOTIDE SEQUENCE [LARGE SCALE GENOMIC DNA]</scope>
    <source>
        <strain evidence="6 7">KACC 21253</strain>
    </source>
</reference>
<evidence type="ECO:0000313" key="7">
    <source>
        <dbReference type="Proteomes" id="UP001301152"/>
    </source>
</evidence>
<dbReference type="PANTHER" id="PTHR43736:SF1">
    <property type="entry name" value="DIHYDRONEOPTERIN TRIPHOSPHATE DIPHOSPHATASE"/>
    <property type="match status" value="1"/>
</dbReference>
<dbReference type="InterPro" id="IPR015797">
    <property type="entry name" value="NUDIX_hydrolase-like_dom_sf"/>
</dbReference>
<dbReference type="Gene3D" id="3.90.79.10">
    <property type="entry name" value="Nucleoside Triphosphate Pyrophosphohydrolase"/>
    <property type="match status" value="1"/>
</dbReference>
<feature type="compositionally biased region" description="Polar residues" evidence="4">
    <location>
        <begin position="1"/>
        <end position="28"/>
    </location>
</feature>
<comment type="caution">
    <text evidence="6">The sequence shown here is derived from an EMBL/GenBank/DDBJ whole genome shotgun (WGS) entry which is preliminary data.</text>
</comment>
<evidence type="ECO:0000256" key="2">
    <source>
        <dbReference type="ARBA" id="ARBA00022801"/>
    </source>
</evidence>
<dbReference type="SUPFAM" id="SSF55811">
    <property type="entry name" value="Nudix"/>
    <property type="match status" value="1"/>
</dbReference>
<sequence length="200" mass="21868">MKYQRLSPSSAYSQSTRITPGETQTNTRSEIKTEAQTKAKATSKTHADPTKPPVVPRAGVISVVRRQNLFLLVRRLNAPDAGLWGFPGGKVEPGERLFSAAERELKEETDLTSTATHIADIIETIRHAADGTLLFHYVITAICCIETGDEQTPVAASDDAMEARWFSLAEIGQLGTQASSGLYNLAIRVAEQDRTNTLIR</sequence>
<evidence type="ECO:0000256" key="1">
    <source>
        <dbReference type="ARBA" id="ARBA00001946"/>
    </source>
</evidence>
<dbReference type="CDD" id="cd04673">
    <property type="entry name" value="NUDIX_ADPRase"/>
    <property type="match status" value="1"/>
</dbReference>
<comment type="cofactor">
    <cofactor evidence="1">
        <name>Mg(2+)</name>
        <dbReference type="ChEBI" id="CHEBI:18420"/>
    </cofactor>
</comment>
<dbReference type="InterPro" id="IPR000086">
    <property type="entry name" value="NUDIX_hydrolase_dom"/>
</dbReference>
<dbReference type="InterPro" id="IPR020476">
    <property type="entry name" value="Nudix_hydrolase"/>
</dbReference>
<gene>
    <name evidence="6" type="ORF">OQ497_04585</name>
</gene>
<dbReference type="PROSITE" id="PS51462">
    <property type="entry name" value="NUDIX"/>
    <property type="match status" value="1"/>
</dbReference>
<evidence type="ECO:0000256" key="3">
    <source>
        <dbReference type="RuleBase" id="RU003476"/>
    </source>
</evidence>
<feature type="domain" description="Nudix hydrolase" evidence="5">
    <location>
        <begin position="53"/>
        <end position="191"/>
    </location>
</feature>
<dbReference type="GO" id="GO:0016787">
    <property type="term" value="F:hydrolase activity"/>
    <property type="evidence" value="ECO:0007669"/>
    <property type="project" value="UniProtKB-KW"/>
</dbReference>
<comment type="similarity">
    <text evidence="3">Belongs to the Nudix hydrolase family.</text>
</comment>
<keyword evidence="2 3" id="KW-0378">Hydrolase</keyword>
<dbReference type="PROSITE" id="PS00893">
    <property type="entry name" value="NUDIX_BOX"/>
    <property type="match status" value="1"/>
</dbReference>
<keyword evidence="7" id="KW-1185">Reference proteome</keyword>
<dbReference type="PANTHER" id="PTHR43736">
    <property type="entry name" value="ADP-RIBOSE PYROPHOSPHATASE"/>
    <property type="match status" value="1"/>
</dbReference>